<reference evidence="2" key="1">
    <citation type="submission" date="2020-02" db="EMBL/GenBank/DDBJ databases">
        <authorList>
            <person name="Meier V. D."/>
        </authorList>
    </citation>
    <scope>NUCLEOTIDE SEQUENCE</scope>
    <source>
        <strain evidence="2">AVDCRST_MAG30</strain>
    </source>
</reference>
<protein>
    <submittedName>
        <fullName evidence="2">Uncharacterized protein</fullName>
    </submittedName>
</protein>
<organism evidence="2">
    <name type="scientific">uncultured Solirubrobacteraceae bacterium</name>
    <dbReference type="NCBI Taxonomy" id="1162706"/>
    <lineage>
        <taxon>Bacteria</taxon>
        <taxon>Bacillati</taxon>
        <taxon>Actinomycetota</taxon>
        <taxon>Thermoleophilia</taxon>
        <taxon>Solirubrobacterales</taxon>
        <taxon>Solirubrobacteraceae</taxon>
        <taxon>environmental samples</taxon>
    </lineage>
</organism>
<evidence type="ECO:0000256" key="1">
    <source>
        <dbReference type="SAM" id="MobiDB-lite"/>
    </source>
</evidence>
<evidence type="ECO:0000313" key="2">
    <source>
        <dbReference type="EMBL" id="CAA9529463.1"/>
    </source>
</evidence>
<feature type="compositionally biased region" description="Basic residues" evidence="1">
    <location>
        <begin position="1"/>
        <end position="13"/>
    </location>
</feature>
<dbReference type="EMBL" id="CADCVS010000480">
    <property type="protein sequence ID" value="CAA9529463.1"/>
    <property type="molecule type" value="Genomic_DNA"/>
</dbReference>
<name>A0A6J4TQH8_9ACTN</name>
<proteinExistence type="predicted"/>
<dbReference type="AlphaFoldDB" id="A0A6J4TQH8"/>
<feature type="region of interest" description="Disordered" evidence="1">
    <location>
        <begin position="1"/>
        <end position="70"/>
    </location>
</feature>
<feature type="compositionally biased region" description="Basic and acidic residues" evidence="1">
    <location>
        <begin position="35"/>
        <end position="47"/>
    </location>
</feature>
<sequence length="70" mass="7510">ARGGRGAHGRGRSRAGPGRLDGRRDAARARARGRLRGDRVHARDGVLRRLPGAAARRRARRGRVAAEPAV</sequence>
<accession>A0A6J4TQH8</accession>
<feature type="non-terminal residue" evidence="2">
    <location>
        <position position="1"/>
    </location>
</feature>
<gene>
    <name evidence="2" type="ORF">AVDCRST_MAG30-3646</name>
</gene>
<feature type="non-terminal residue" evidence="2">
    <location>
        <position position="70"/>
    </location>
</feature>